<proteinExistence type="inferred from homology"/>
<dbReference type="GO" id="GO:0015293">
    <property type="term" value="F:symporter activity"/>
    <property type="evidence" value="ECO:0007669"/>
    <property type="project" value="InterPro"/>
</dbReference>
<dbReference type="Pfam" id="PF13347">
    <property type="entry name" value="MFS_2"/>
    <property type="match status" value="1"/>
</dbReference>
<dbReference type="Proteomes" id="UP000095280">
    <property type="component" value="Unplaced"/>
</dbReference>
<organism evidence="2 5">
    <name type="scientific">Macrostomum lignano</name>
    <dbReference type="NCBI Taxonomy" id="282301"/>
    <lineage>
        <taxon>Eukaryota</taxon>
        <taxon>Metazoa</taxon>
        <taxon>Spiralia</taxon>
        <taxon>Lophotrochozoa</taxon>
        <taxon>Platyhelminthes</taxon>
        <taxon>Rhabditophora</taxon>
        <taxon>Macrostomorpha</taxon>
        <taxon>Macrostomida</taxon>
        <taxon>Macrostomidae</taxon>
        <taxon>Macrostomum</taxon>
    </lineage>
</organism>
<evidence type="ECO:0000313" key="2">
    <source>
        <dbReference type="Proteomes" id="UP000095280"/>
    </source>
</evidence>
<dbReference type="SUPFAM" id="SSF103473">
    <property type="entry name" value="MFS general substrate transporter"/>
    <property type="match status" value="1"/>
</dbReference>
<accession>A0A1I8G3F2</accession>
<evidence type="ECO:0000313" key="4">
    <source>
        <dbReference type="WBParaSite" id="maker-uti_cns_0000141-snap-gene-0.8-mRNA-1"/>
    </source>
</evidence>
<dbReference type="InterPro" id="IPR039672">
    <property type="entry name" value="MFS_2"/>
</dbReference>
<dbReference type="PANTHER" id="PTHR11328:SF24">
    <property type="entry name" value="MAJOR FACILITATOR SUPERFAMILY (MFS) PROFILE DOMAIN-CONTAINING PROTEIN"/>
    <property type="match status" value="1"/>
</dbReference>
<dbReference type="WBParaSite" id="maker-uti_cns_0000141-snap-gene-0.8-mRNA-1">
    <property type="protein sequence ID" value="maker-uti_cns_0000141-snap-gene-0.8-mRNA-1"/>
    <property type="gene ID" value="maker-uti_cns_0000141-snap-gene-0.8"/>
</dbReference>
<protein>
    <submittedName>
        <fullName evidence="3 4">Vesicle transport protein</fullName>
    </submittedName>
</protein>
<dbReference type="InterPro" id="IPR036259">
    <property type="entry name" value="MFS_trans_sf"/>
</dbReference>
<evidence type="ECO:0000313" key="5">
    <source>
        <dbReference type="WBParaSite" id="maker-uti_cns_0000666-snap-gene-0.5-mRNA-1"/>
    </source>
</evidence>
<sequence length="109" mass="11619">QIFQAISILYVTHVMQLGSHVRFCTLTYLLVALTATPGWHLFSCRFGKKLSLQIGSVGTAACCLLAGLMPGGIVPLFYFMVTAAGVLGANALLLPWASLPDVIQVVLVI</sequence>
<dbReference type="WBParaSite" id="maker-uti_cns_0000666-snap-gene-0.5-mRNA-1">
    <property type="protein sequence ID" value="maker-uti_cns_0000666-snap-gene-0.5-mRNA-1"/>
    <property type="gene ID" value="maker-uti_cns_0000666-snap-gene-0.5"/>
</dbReference>
<dbReference type="WBParaSite" id="maker-unitig_14429-snap-gene-0.2-mRNA-1">
    <property type="protein sequence ID" value="maker-unitig_14429-snap-gene-0.2-mRNA-1"/>
    <property type="gene ID" value="maker-unitig_14429-snap-gene-0.2"/>
</dbReference>
<comment type="similarity">
    <text evidence="1">Belongs to the major facilitator superfamily.</text>
</comment>
<dbReference type="AlphaFoldDB" id="A0A1I8G3F2"/>
<evidence type="ECO:0000256" key="1">
    <source>
        <dbReference type="ARBA" id="ARBA00008335"/>
    </source>
</evidence>
<dbReference type="PANTHER" id="PTHR11328">
    <property type="entry name" value="MAJOR FACILITATOR SUPERFAMILY DOMAIN-CONTAINING PROTEIN"/>
    <property type="match status" value="1"/>
</dbReference>
<reference evidence="3 4" key="1">
    <citation type="submission" date="2016-11" db="UniProtKB">
        <authorList>
            <consortium name="WormBaseParasite"/>
        </authorList>
    </citation>
    <scope>IDENTIFICATION</scope>
</reference>
<dbReference type="GO" id="GO:0005886">
    <property type="term" value="C:plasma membrane"/>
    <property type="evidence" value="ECO:0007669"/>
    <property type="project" value="TreeGrafter"/>
</dbReference>
<name>A0A1I8G3F2_9PLAT</name>
<evidence type="ECO:0000313" key="3">
    <source>
        <dbReference type="WBParaSite" id="maker-unitig_14429-snap-gene-0.2-mRNA-1"/>
    </source>
</evidence>
<keyword evidence="2" id="KW-1185">Reference proteome</keyword>
<dbReference type="GO" id="GO:0008643">
    <property type="term" value="P:carbohydrate transport"/>
    <property type="evidence" value="ECO:0007669"/>
    <property type="project" value="InterPro"/>
</dbReference>